<dbReference type="SUPFAM" id="SSF55120">
    <property type="entry name" value="Pseudouridine synthase"/>
    <property type="match status" value="1"/>
</dbReference>
<dbReference type="RefSeq" id="WP_221032856.1">
    <property type="nucleotide sequence ID" value="NZ_CP139781.1"/>
</dbReference>
<proteinExistence type="predicted"/>
<dbReference type="Pfam" id="PF00849">
    <property type="entry name" value="PseudoU_synth_2"/>
    <property type="match status" value="1"/>
</dbReference>
<evidence type="ECO:0000313" key="3">
    <source>
        <dbReference type="Proteomes" id="UP000738431"/>
    </source>
</evidence>
<dbReference type="PANTHER" id="PTHR21600">
    <property type="entry name" value="MITOCHONDRIAL RNA PSEUDOURIDINE SYNTHASE"/>
    <property type="match status" value="1"/>
</dbReference>
<dbReference type="Proteomes" id="UP000738431">
    <property type="component" value="Chromosome"/>
</dbReference>
<organism evidence="2 3">
    <name type="scientific">Actomonas aquatica</name>
    <dbReference type="NCBI Taxonomy" id="2866162"/>
    <lineage>
        <taxon>Bacteria</taxon>
        <taxon>Pseudomonadati</taxon>
        <taxon>Verrucomicrobiota</taxon>
        <taxon>Opitutia</taxon>
        <taxon>Opitutales</taxon>
        <taxon>Opitutaceae</taxon>
        <taxon>Actomonas</taxon>
    </lineage>
</organism>
<dbReference type="InterPro" id="IPR020103">
    <property type="entry name" value="PsdUridine_synth_cat_dom_sf"/>
</dbReference>
<dbReference type="GO" id="GO:0016853">
    <property type="term" value="F:isomerase activity"/>
    <property type="evidence" value="ECO:0007669"/>
    <property type="project" value="UniProtKB-KW"/>
</dbReference>
<feature type="domain" description="Pseudouridine synthase RsuA/RluA-like" evidence="1">
    <location>
        <begin position="15"/>
        <end position="162"/>
    </location>
</feature>
<dbReference type="InterPro" id="IPR006145">
    <property type="entry name" value="PsdUridine_synth_RsuA/RluA"/>
</dbReference>
<gene>
    <name evidence="2" type="ORF">K1X11_012385</name>
</gene>
<dbReference type="InterPro" id="IPR050188">
    <property type="entry name" value="RluA_PseudoU_synthase"/>
</dbReference>
<protein>
    <submittedName>
        <fullName evidence="2">RluA family pseudouridine synthase</fullName>
        <ecNumber evidence="2">5.4.99.-</ecNumber>
    </submittedName>
</protein>
<reference evidence="2 3" key="1">
    <citation type="submission" date="2021-08" db="EMBL/GenBank/DDBJ databases">
        <authorList>
            <person name="Zhang D."/>
            <person name="Zhang A."/>
            <person name="Wang L."/>
        </authorList>
    </citation>
    <scope>NUCLEOTIDE SEQUENCE [LARGE SCALE GENOMIC DNA]</scope>
    <source>
        <strain evidence="2 3">WL0086</strain>
    </source>
</reference>
<keyword evidence="3" id="KW-1185">Reference proteome</keyword>
<accession>A0ABZ1C1U5</accession>
<keyword evidence="2" id="KW-0413">Isomerase</keyword>
<name>A0ABZ1C1U5_9BACT</name>
<evidence type="ECO:0000313" key="2">
    <source>
        <dbReference type="EMBL" id="WRQ85601.1"/>
    </source>
</evidence>
<dbReference type="EC" id="5.4.99.-" evidence="2"/>
<dbReference type="Gene3D" id="3.30.2350.10">
    <property type="entry name" value="Pseudouridine synthase"/>
    <property type="match status" value="1"/>
</dbReference>
<sequence>MTSAAALDILFEDRDLLVVNKPSGLLTEGGGDREPDLEQRASTHCRRPVHACHRLDRLTSGVVLLRKTARLNTALAQLFEGHRLRKTYWALVDGAWDARIQKIETQIAPAGPGRCANVTTGGKTALTTVRVLGRDAGRPARTWLSLLLKTGRTHQARLHCLHGGCPVLGDPLYGSCPADAPVFGLHARELRFPHPATGEALTLTAEPPASWAPLLESLRSG</sequence>
<dbReference type="CDD" id="cd02869">
    <property type="entry name" value="PseudoU_synth_RluA_like"/>
    <property type="match status" value="1"/>
</dbReference>
<evidence type="ECO:0000259" key="1">
    <source>
        <dbReference type="Pfam" id="PF00849"/>
    </source>
</evidence>
<dbReference type="EMBL" id="CP139781">
    <property type="protein sequence ID" value="WRQ85601.1"/>
    <property type="molecule type" value="Genomic_DNA"/>
</dbReference>
<reference evidence="2 3" key="2">
    <citation type="submission" date="2023-12" db="EMBL/GenBank/DDBJ databases">
        <title>Description of an unclassified Opitutus bacterium of Verrucomicrobiota.</title>
        <authorList>
            <person name="Zhang D.-F."/>
        </authorList>
    </citation>
    <scope>NUCLEOTIDE SEQUENCE [LARGE SCALE GENOMIC DNA]</scope>
    <source>
        <strain evidence="2 3">WL0086</strain>
    </source>
</reference>